<dbReference type="AlphaFoldDB" id="A0A2A8BST9"/>
<comment type="caution">
    <text evidence="1">The sequence shown here is derived from an EMBL/GenBank/DDBJ whole genome shotgun (WGS) entry which is preliminary data.</text>
</comment>
<dbReference type="Pfam" id="PF13876">
    <property type="entry name" value="Phage_gp49_66"/>
    <property type="match status" value="1"/>
</dbReference>
<evidence type="ECO:0000313" key="2">
    <source>
        <dbReference type="Proteomes" id="UP000220621"/>
    </source>
</evidence>
<dbReference type="EMBL" id="NUDL01000020">
    <property type="protein sequence ID" value="PEM57638.1"/>
    <property type="molecule type" value="Genomic_DNA"/>
</dbReference>
<evidence type="ECO:0000313" key="1">
    <source>
        <dbReference type="EMBL" id="PEM57638.1"/>
    </source>
</evidence>
<name>A0A2A8BST9_9BACI</name>
<dbReference type="RefSeq" id="WP_098102098.1">
    <property type="nucleotide sequence ID" value="NZ_NUDL01000020.1"/>
</dbReference>
<gene>
    <name evidence="1" type="ORF">CN611_07455</name>
</gene>
<evidence type="ECO:0008006" key="3">
    <source>
        <dbReference type="Google" id="ProtNLM"/>
    </source>
</evidence>
<dbReference type="InterPro" id="IPR025915">
    <property type="entry name" value="Phage_gp49_66"/>
</dbReference>
<accession>A0A2A8BST9</accession>
<reference evidence="1 2" key="1">
    <citation type="submission" date="2017-09" db="EMBL/GenBank/DDBJ databases">
        <title>Large-scale bioinformatics analysis of Bacillus genomes uncovers conserved roles of natural products in bacterial physiology.</title>
        <authorList>
            <consortium name="Agbiome Team Llc"/>
            <person name="Bleich R.M."/>
            <person name="Grubbs K.J."/>
            <person name="Santa Maria K.C."/>
            <person name="Allen S.E."/>
            <person name="Farag S."/>
            <person name="Shank E.A."/>
            <person name="Bowers A."/>
        </authorList>
    </citation>
    <scope>NUCLEOTIDE SEQUENCE [LARGE SCALE GENOMIC DNA]</scope>
    <source>
        <strain evidence="1 2">AFS010764</strain>
    </source>
</reference>
<protein>
    <recommendedName>
        <fullName evidence="3">Phage protein</fullName>
    </recommendedName>
</protein>
<proteinExistence type="predicted"/>
<sequence length="85" mass="9716">MSNRITQEQIDEIVEQTHFVADTYFDKVTVVLAKLPCGFVITEASGAVDKANYDEQIGIEICKQRIINKIWELEGYHLSKNLQQS</sequence>
<dbReference type="Proteomes" id="UP000220621">
    <property type="component" value="Unassembled WGS sequence"/>
</dbReference>
<organism evidence="1 2">
    <name type="scientific">Bacillus wiedmannii</name>
    <dbReference type="NCBI Taxonomy" id="1890302"/>
    <lineage>
        <taxon>Bacteria</taxon>
        <taxon>Bacillati</taxon>
        <taxon>Bacillota</taxon>
        <taxon>Bacilli</taxon>
        <taxon>Bacillales</taxon>
        <taxon>Bacillaceae</taxon>
        <taxon>Bacillus</taxon>
        <taxon>Bacillus cereus group</taxon>
    </lineage>
</organism>